<dbReference type="EMBL" id="JAXCGZ010022833">
    <property type="protein sequence ID" value="KAK7022863.1"/>
    <property type="molecule type" value="Genomic_DNA"/>
</dbReference>
<gene>
    <name evidence="2" type="ORF">SK128_003735</name>
</gene>
<accession>A0AAN8WMI4</accession>
<dbReference type="AlphaFoldDB" id="A0AAN8WMI4"/>
<dbReference type="SUPFAM" id="SSF50630">
    <property type="entry name" value="Acid proteases"/>
    <property type="match status" value="1"/>
</dbReference>
<dbReference type="InterPro" id="IPR021109">
    <property type="entry name" value="Peptidase_aspartic_dom_sf"/>
</dbReference>
<dbReference type="Proteomes" id="UP001381693">
    <property type="component" value="Unassembled WGS sequence"/>
</dbReference>
<feature type="compositionally biased region" description="Basic residues" evidence="1">
    <location>
        <begin position="38"/>
        <end position="54"/>
    </location>
</feature>
<evidence type="ECO:0000313" key="3">
    <source>
        <dbReference type="Proteomes" id="UP001381693"/>
    </source>
</evidence>
<feature type="non-terminal residue" evidence="2">
    <location>
        <position position="112"/>
    </location>
</feature>
<name>A0AAN8WMI4_HALRR</name>
<organism evidence="2 3">
    <name type="scientific">Halocaridina rubra</name>
    <name type="common">Hawaiian red shrimp</name>
    <dbReference type="NCBI Taxonomy" id="373956"/>
    <lineage>
        <taxon>Eukaryota</taxon>
        <taxon>Metazoa</taxon>
        <taxon>Ecdysozoa</taxon>
        <taxon>Arthropoda</taxon>
        <taxon>Crustacea</taxon>
        <taxon>Multicrustacea</taxon>
        <taxon>Malacostraca</taxon>
        <taxon>Eumalacostraca</taxon>
        <taxon>Eucarida</taxon>
        <taxon>Decapoda</taxon>
        <taxon>Pleocyemata</taxon>
        <taxon>Caridea</taxon>
        <taxon>Atyoidea</taxon>
        <taxon>Atyidae</taxon>
        <taxon>Halocaridina</taxon>
    </lineage>
</organism>
<protein>
    <submittedName>
        <fullName evidence="2">Uncharacterized protein</fullName>
    </submittedName>
</protein>
<evidence type="ECO:0000256" key="1">
    <source>
        <dbReference type="SAM" id="MobiDB-lite"/>
    </source>
</evidence>
<comment type="caution">
    <text evidence="2">The sequence shown here is derived from an EMBL/GenBank/DDBJ whole genome shotgun (WGS) entry which is preliminary data.</text>
</comment>
<reference evidence="2 3" key="1">
    <citation type="submission" date="2023-11" db="EMBL/GenBank/DDBJ databases">
        <title>Halocaridina rubra genome assembly.</title>
        <authorList>
            <person name="Smith C."/>
        </authorList>
    </citation>
    <scope>NUCLEOTIDE SEQUENCE [LARGE SCALE GENOMIC DNA]</scope>
    <source>
        <strain evidence="2">EP-1</strain>
        <tissue evidence="2">Whole</tissue>
    </source>
</reference>
<feature type="region of interest" description="Disordered" evidence="1">
    <location>
        <begin position="1"/>
        <end position="57"/>
    </location>
</feature>
<proteinExistence type="predicted"/>
<evidence type="ECO:0000313" key="2">
    <source>
        <dbReference type="EMBL" id="KAK7022863.1"/>
    </source>
</evidence>
<sequence length="112" mass="12031">MPLAEDNSRSRATGVLETKKNADAPTGTPSERSEHLRSRSYRSSRTRSCGHHKTTSSAQISTCSFYLMSNGILLIEIAVGGIRQVALLDTGSAVSLIDRSIVADPLTKLDTP</sequence>
<keyword evidence="3" id="KW-1185">Reference proteome</keyword>